<evidence type="ECO:0000256" key="3">
    <source>
        <dbReference type="ARBA" id="ARBA00022833"/>
    </source>
</evidence>
<dbReference type="Pfam" id="PF13445">
    <property type="entry name" value="zf-RING_UBOX"/>
    <property type="match status" value="1"/>
</dbReference>
<evidence type="ECO:0000256" key="2">
    <source>
        <dbReference type="ARBA" id="ARBA00022771"/>
    </source>
</evidence>
<evidence type="ECO:0000259" key="4">
    <source>
        <dbReference type="Pfam" id="PF13445"/>
    </source>
</evidence>
<dbReference type="AlphaFoldDB" id="A0A3P7CJE9"/>
<dbReference type="OrthoDB" id="9049620at2759"/>
<dbReference type="InterPro" id="IPR027370">
    <property type="entry name" value="Znf-RING_euk"/>
</dbReference>
<keyword evidence="2" id="KW-0863">Zinc-finger</keyword>
<dbReference type="PROSITE" id="PS00518">
    <property type="entry name" value="ZF_RING_1"/>
    <property type="match status" value="1"/>
</dbReference>
<organism evidence="5 6">
    <name type="scientific">Schistocephalus solidus</name>
    <name type="common">Tapeworm</name>
    <dbReference type="NCBI Taxonomy" id="70667"/>
    <lineage>
        <taxon>Eukaryota</taxon>
        <taxon>Metazoa</taxon>
        <taxon>Spiralia</taxon>
        <taxon>Lophotrochozoa</taxon>
        <taxon>Platyhelminthes</taxon>
        <taxon>Cestoda</taxon>
        <taxon>Eucestoda</taxon>
        <taxon>Diphyllobothriidea</taxon>
        <taxon>Diphyllobothriidae</taxon>
        <taxon>Schistocephalus</taxon>
    </lineage>
</organism>
<evidence type="ECO:0000313" key="5">
    <source>
        <dbReference type="EMBL" id="VDL93736.1"/>
    </source>
</evidence>
<evidence type="ECO:0000313" key="6">
    <source>
        <dbReference type="Proteomes" id="UP000275846"/>
    </source>
</evidence>
<dbReference type="InterPro" id="IPR013083">
    <property type="entry name" value="Znf_RING/FYVE/PHD"/>
</dbReference>
<keyword evidence="6" id="KW-1185">Reference proteome</keyword>
<sequence>MVLEQPRSLPCGHVFCHKCLRAKMVELGGQKSVKCIFCDKVFLVDHQESCISIAFEYKAFVDLLEAGELSGNVTNVHVSLVCFDD</sequence>
<accession>A0A3P7CJE9</accession>
<reference evidence="5 6" key="1">
    <citation type="submission" date="2018-11" db="EMBL/GenBank/DDBJ databases">
        <authorList>
            <consortium name="Pathogen Informatics"/>
        </authorList>
    </citation>
    <scope>NUCLEOTIDE SEQUENCE [LARGE SCALE GENOMIC DNA]</scope>
    <source>
        <strain evidence="5 6">NST_G2</strain>
    </source>
</reference>
<keyword evidence="1" id="KW-0479">Metal-binding</keyword>
<proteinExistence type="predicted"/>
<dbReference type="SUPFAM" id="SSF57850">
    <property type="entry name" value="RING/U-box"/>
    <property type="match status" value="1"/>
</dbReference>
<name>A0A3P7CJE9_SCHSO</name>
<dbReference type="Gene3D" id="3.30.40.10">
    <property type="entry name" value="Zinc/RING finger domain, C3HC4 (zinc finger)"/>
    <property type="match status" value="1"/>
</dbReference>
<evidence type="ECO:0000256" key="1">
    <source>
        <dbReference type="ARBA" id="ARBA00022723"/>
    </source>
</evidence>
<dbReference type="GO" id="GO:0008270">
    <property type="term" value="F:zinc ion binding"/>
    <property type="evidence" value="ECO:0007669"/>
    <property type="project" value="UniProtKB-KW"/>
</dbReference>
<keyword evidence="3" id="KW-0862">Zinc</keyword>
<dbReference type="Proteomes" id="UP000275846">
    <property type="component" value="Unassembled WGS sequence"/>
</dbReference>
<dbReference type="InterPro" id="IPR017907">
    <property type="entry name" value="Znf_RING_CS"/>
</dbReference>
<protein>
    <recommendedName>
        <fullName evidence="4">Zinc finger RING-type eukaryotic domain-containing protein</fullName>
    </recommendedName>
</protein>
<dbReference type="EMBL" id="UYSU01034104">
    <property type="protein sequence ID" value="VDL93736.1"/>
    <property type="molecule type" value="Genomic_DNA"/>
</dbReference>
<gene>
    <name evidence="5" type="ORF">SSLN_LOCUS7351</name>
</gene>
<feature type="domain" description="Zinc finger RING-type eukaryotic" evidence="4">
    <location>
        <begin position="3"/>
        <end position="35"/>
    </location>
</feature>